<evidence type="ECO:0000313" key="3">
    <source>
        <dbReference type="Proteomes" id="UP000501130"/>
    </source>
</evidence>
<sequence>MFLDFIEIGTSDFNTLIQAAGPAAHGLSIDPISLYLDRLPNRPGCKKINAAISNFEGTVEVYFIPPQVIAKHRLPNWLRGCNSIGAPHPTVARQLDKMGIAPELVLMRQPVPCHRLQTVLRQQDVQGVFMLKVDTEGHDAVILNDFFSDATPEQWPHQIIFESNKLSDSETIHRLIAKLILMGYDIVACETGGGASDTHLRLNLNRLKGERGSIQTAKGYYLEGYPKNYSPLNLPHENNLDSALKYANQLQAAGVTFQYGRYEVRQGRYLQHSTKDLQVCSWITLPEGTNHTYPL</sequence>
<dbReference type="RefSeq" id="WP_105028391.1">
    <property type="nucleotide sequence ID" value="NZ_CP053084.1"/>
</dbReference>
<dbReference type="EMBL" id="CP053084">
    <property type="protein sequence ID" value="QJR28876.1"/>
    <property type="molecule type" value="Genomic_DNA"/>
</dbReference>
<organism evidence="2 3">
    <name type="scientific">Limnobacter profundi</name>
    <dbReference type="NCBI Taxonomy" id="2732163"/>
    <lineage>
        <taxon>Bacteria</taxon>
        <taxon>Pseudomonadati</taxon>
        <taxon>Pseudomonadota</taxon>
        <taxon>Betaproteobacteria</taxon>
        <taxon>Burkholderiales</taxon>
        <taxon>Burkholderiaceae</taxon>
        <taxon>Limnobacter</taxon>
    </lineage>
</organism>
<gene>
    <name evidence="2" type="ORF">HKT17_03680</name>
</gene>
<keyword evidence="3" id="KW-1185">Reference proteome</keyword>
<accession>A0ABX6N3B5</accession>
<dbReference type="Pfam" id="PF05050">
    <property type="entry name" value="Methyltransf_21"/>
    <property type="match status" value="1"/>
</dbReference>
<reference evidence="2 3" key="1">
    <citation type="submission" date="2020-05" db="EMBL/GenBank/DDBJ databases">
        <title>Compete genome of Limnobacter sp. SAORIC-580.</title>
        <authorList>
            <person name="Song J."/>
            <person name="Cho J.-C."/>
        </authorList>
    </citation>
    <scope>NUCLEOTIDE SEQUENCE [LARGE SCALE GENOMIC DNA]</scope>
    <source>
        <strain evidence="2 3">SAORIC-580</strain>
    </source>
</reference>
<feature type="domain" description="Methyltransferase FkbM" evidence="1">
    <location>
        <begin position="20"/>
        <end position="185"/>
    </location>
</feature>
<protein>
    <recommendedName>
        <fullName evidence="1">Methyltransferase FkbM domain-containing protein</fullName>
    </recommendedName>
</protein>
<dbReference type="InterPro" id="IPR006342">
    <property type="entry name" value="FkbM_mtfrase"/>
</dbReference>
<proteinExistence type="predicted"/>
<evidence type="ECO:0000259" key="1">
    <source>
        <dbReference type="Pfam" id="PF05050"/>
    </source>
</evidence>
<evidence type="ECO:0000313" key="2">
    <source>
        <dbReference type="EMBL" id="QJR28876.1"/>
    </source>
</evidence>
<dbReference type="Proteomes" id="UP000501130">
    <property type="component" value="Chromosome"/>
</dbReference>
<name>A0ABX6N3B5_9BURK</name>